<sequence length="372" mass="45106">MVLFRYDKGKIEEPSVLKTTTLSKFVTEFMLRKLFRFQFQFLYNTWAKAYIKFHCILQGQLRVELRYKNREIRQISLKYKIIDNLSPILSQKKSDTYYINENAVLSCYTSAHQIELIEKNFDAFVFRGDVYILMKQMQYIIQSSIKQRRSESFNQNYSHPNIFNIKYKNLWTNKKKLWKKLTKHLFEDCINEIGWNYITIYQSFYTWMWCYSLRFNEKLLSMYLQQSRGSLKLDGQQVWDQLSPLILNLRYWSILSQDPRFLEQFKAGVLVMVPFEILTKIIILLLKLKNLSQYFQYNYFDVKYYQNIIYCLKQTLKLGLQQLLDSFVQTDLKLNNLNILDLNSLLKYNSSNQYYHNPIINFLLIMKIFKIF</sequence>
<evidence type="ECO:0000313" key="2">
    <source>
        <dbReference type="Proteomes" id="UP000683925"/>
    </source>
</evidence>
<dbReference type="Proteomes" id="UP000683925">
    <property type="component" value="Unassembled WGS sequence"/>
</dbReference>
<dbReference type="EMBL" id="CAJJDP010000116">
    <property type="protein sequence ID" value="CAD8198211.1"/>
    <property type="molecule type" value="Genomic_DNA"/>
</dbReference>
<dbReference type="OrthoDB" id="4457at2759"/>
<organism evidence="1 2">
    <name type="scientific">Paramecium octaurelia</name>
    <dbReference type="NCBI Taxonomy" id="43137"/>
    <lineage>
        <taxon>Eukaryota</taxon>
        <taxon>Sar</taxon>
        <taxon>Alveolata</taxon>
        <taxon>Ciliophora</taxon>
        <taxon>Intramacronucleata</taxon>
        <taxon>Oligohymenophorea</taxon>
        <taxon>Peniculida</taxon>
        <taxon>Parameciidae</taxon>
        <taxon>Paramecium</taxon>
    </lineage>
</organism>
<accession>A0A8S1XBL0</accession>
<comment type="caution">
    <text evidence="1">The sequence shown here is derived from an EMBL/GenBank/DDBJ whole genome shotgun (WGS) entry which is preliminary data.</text>
</comment>
<name>A0A8S1XBL0_PAROT</name>
<dbReference type="AlphaFoldDB" id="A0A8S1XBL0"/>
<proteinExistence type="predicted"/>
<gene>
    <name evidence="1" type="ORF">POCTA_138.1.T1160098</name>
</gene>
<keyword evidence="2" id="KW-1185">Reference proteome</keyword>
<evidence type="ECO:0000313" key="1">
    <source>
        <dbReference type="EMBL" id="CAD8198211.1"/>
    </source>
</evidence>
<reference evidence="1" key="1">
    <citation type="submission" date="2021-01" db="EMBL/GenBank/DDBJ databases">
        <authorList>
            <consortium name="Genoscope - CEA"/>
            <person name="William W."/>
        </authorList>
    </citation>
    <scope>NUCLEOTIDE SEQUENCE</scope>
</reference>
<protein>
    <submittedName>
        <fullName evidence="1">Uncharacterized protein</fullName>
    </submittedName>
</protein>